<evidence type="ECO:0000313" key="3">
    <source>
        <dbReference type="Proteomes" id="UP000741863"/>
    </source>
</evidence>
<name>A0ABS2PDC3_9BACL</name>
<proteinExistence type="predicted"/>
<reference evidence="2 3" key="1">
    <citation type="submission" date="2021-01" db="EMBL/GenBank/DDBJ databases">
        <title>Genomic Encyclopedia of Type Strains, Phase IV (KMG-IV): sequencing the most valuable type-strain genomes for metagenomic binning, comparative biology and taxonomic classification.</title>
        <authorList>
            <person name="Goeker M."/>
        </authorList>
    </citation>
    <scope>NUCLEOTIDE SEQUENCE [LARGE SCALE GENOMIC DNA]</scope>
    <source>
        <strain evidence="2 3">DSM 25540</strain>
    </source>
</reference>
<organism evidence="2 3">
    <name type="scientific">Geomicrobium sediminis</name>
    <dbReference type="NCBI Taxonomy" id="1347788"/>
    <lineage>
        <taxon>Bacteria</taxon>
        <taxon>Bacillati</taxon>
        <taxon>Bacillota</taxon>
        <taxon>Bacilli</taxon>
        <taxon>Bacillales</taxon>
        <taxon>Geomicrobium</taxon>
    </lineage>
</organism>
<keyword evidence="3" id="KW-1185">Reference proteome</keyword>
<keyword evidence="1" id="KW-0812">Transmembrane</keyword>
<accession>A0ABS2PDC3</accession>
<keyword evidence="1" id="KW-0472">Membrane</keyword>
<protein>
    <submittedName>
        <fullName evidence="2">Membrane-bound spermidine synthase</fullName>
    </submittedName>
</protein>
<feature type="transmembrane region" description="Helical" evidence="1">
    <location>
        <begin position="41"/>
        <end position="63"/>
    </location>
</feature>
<sequence length="130" mass="14596">MDLNEYERTVSLRVSFALVFIGLLITSSVLIYNGFTIVDTFLYLIGLPLLGAGIATFLTITFVSRGHKEQRFLKYGFIIGIIAPISAVIYHMNQGVTLATYTIVLAICLSLIWIGMFVLWHLHLRRVAES</sequence>
<dbReference type="Proteomes" id="UP000741863">
    <property type="component" value="Unassembled WGS sequence"/>
</dbReference>
<evidence type="ECO:0000313" key="2">
    <source>
        <dbReference type="EMBL" id="MBM7632961.1"/>
    </source>
</evidence>
<dbReference type="RefSeq" id="WP_204697447.1">
    <property type="nucleotide sequence ID" value="NZ_JAFBEC010000005.1"/>
</dbReference>
<keyword evidence="1" id="KW-1133">Transmembrane helix</keyword>
<dbReference type="EMBL" id="JAFBEC010000005">
    <property type="protein sequence ID" value="MBM7632961.1"/>
    <property type="molecule type" value="Genomic_DNA"/>
</dbReference>
<feature type="transmembrane region" description="Helical" evidence="1">
    <location>
        <begin position="12"/>
        <end position="35"/>
    </location>
</feature>
<feature type="transmembrane region" description="Helical" evidence="1">
    <location>
        <begin position="75"/>
        <end position="92"/>
    </location>
</feature>
<comment type="caution">
    <text evidence="2">The sequence shown here is derived from an EMBL/GenBank/DDBJ whole genome shotgun (WGS) entry which is preliminary data.</text>
</comment>
<feature type="transmembrane region" description="Helical" evidence="1">
    <location>
        <begin position="98"/>
        <end position="120"/>
    </location>
</feature>
<evidence type="ECO:0000256" key="1">
    <source>
        <dbReference type="SAM" id="Phobius"/>
    </source>
</evidence>
<gene>
    <name evidence="2" type="ORF">JOD17_002055</name>
</gene>